<dbReference type="Pfam" id="PF22691">
    <property type="entry name" value="Thiolase_C_1"/>
    <property type="match status" value="1"/>
</dbReference>
<dbReference type="GO" id="GO:0016747">
    <property type="term" value="F:acyltransferase activity, transferring groups other than amino-acyl groups"/>
    <property type="evidence" value="ECO:0007669"/>
    <property type="project" value="InterPro"/>
</dbReference>
<dbReference type="PANTHER" id="PTHR42870:SF1">
    <property type="entry name" value="NON-SPECIFIC LIPID-TRANSFER PROTEIN-LIKE 2"/>
    <property type="match status" value="1"/>
</dbReference>
<dbReference type="InterPro" id="IPR016039">
    <property type="entry name" value="Thiolase-like"/>
</dbReference>
<dbReference type="STRING" id="58117.SAMN05421833_109167"/>
<name>A0A1N7B637_9ACTN</name>
<dbReference type="PIRSF" id="PIRSF000429">
    <property type="entry name" value="Ac-CoA_Ac_transf"/>
    <property type="match status" value="1"/>
</dbReference>
<gene>
    <name evidence="2" type="ORF">SAMN05421833_109167</name>
</gene>
<reference evidence="3" key="1">
    <citation type="submission" date="2017-01" db="EMBL/GenBank/DDBJ databases">
        <authorList>
            <person name="Varghese N."/>
            <person name="Submissions S."/>
        </authorList>
    </citation>
    <scope>NUCLEOTIDE SEQUENCE [LARGE SCALE GENOMIC DNA]</scope>
    <source>
        <strain evidence="3">ATCC 12950</strain>
    </source>
</reference>
<evidence type="ECO:0000259" key="1">
    <source>
        <dbReference type="Pfam" id="PF22691"/>
    </source>
</evidence>
<evidence type="ECO:0000313" key="3">
    <source>
        <dbReference type="Proteomes" id="UP000186096"/>
    </source>
</evidence>
<dbReference type="RefSeq" id="WP_076435084.1">
    <property type="nucleotide sequence ID" value="NZ_FTNI01000009.1"/>
</dbReference>
<dbReference type="OrthoDB" id="3208853at2"/>
<proteinExistence type="predicted"/>
<dbReference type="InterPro" id="IPR002155">
    <property type="entry name" value="Thiolase"/>
</dbReference>
<keyword evidence="3" id="KW-1185">Reference proteome</keyword>
<protein>
    <submittedName>
        <fullName evidence="2">Acetyl-CoA acetyltransferase</fullName>
    </submittedName>
</protein>
<dbReference type="CDD" id="cd00829">
    <property type="entry name" value="SCP-x_thiolase"/>
    <property type="match status" value="1"/>
</dbReference>
<organism evidence="2 3">
    <name type="scientific">Microbispora rosea</name>
    <dbReference type="NCBI Taxonomy" id="58117"/>
    <lineage>
        <taxon>Bacteria</taxon>
        <taxon>Bacillati</taxon>
        <taxon>Actinomycetota</taxon>
        <taxon>Actinomycetes</taxon>
        <taxon>Streptosporangiales</taxon>
        <taxon>Streptosporangiaceae</taxon>
        <taxon>Microbispora</taxon>
    </lineage>
</organism>
<dbReference type="AlphaFoldDB" id="A0A1N7B637"/>
<dbReference type="SUPFAM" id="SSF53901">
    <property type="entry name" value="Thiolase-like"/>
    <property type="match status" value="2"/>
</dbReference>
<accession>A0A1N7B637</accession>
<keyword evidence="2" id="KW-0808">Transferase</keyword>
<dbReference type="EMBL" id="FTNI01000009">
    <property type="protein sequence ID" value="SIR46820.1"/>
    <property type="molecule type" value="Genomic_DNA"/>
</dbReference>
<dbReference type="PANTHER" id="PTHR42870">
    <property type="entry name" value="ACETYL-COA C-ACETYLTRANSFERASE"/>
    <property type="match status" value="1"/>
</dbReference>
<dbReference type="InterPro" id="IPR055140">
    <property type="entry name" value="Thiolase_C_2"/>
</dbReference>
<sequence>MNIVIAGAAETDELGKLPHMSTAQLHLQAARNALADAGMTKDDIDGVATVGVPGPIQIAHALGIAPAWLDGTGVGGSSFLFHVRHAAAAIRAGMCTTVLITHGESGRSRVGAPRPALGPDSLIGQFELPYGVLGPPTMFTLTALRYMKETGLTHEQLAEVAVAQRRWAHRNPRAMYQDMITVEDVLASRMVAYPFHLLECCLVTDGGGALIVTTEERARRSPVHLLGSGESAESPIISQMEDFTTSAAFRRSGEAAFAEAGISHDDVDHLMIYDAFAHVPIYGLEDLGFVKRGEAGPFIAEGHTSPGGRLPLNTNGGGLSYTHTGMYGMFAIQESVRQLRGEAAAQVPDAEVSVVLGNGGMFASAATLVLAGHRP</sequence>
<feature type="domain" description="Thiolase C-terminal" evidence="1">
    <location>
        <begin position="229"/>
        <end position="371"/>
    </location>
</feature>
<evidence type="ECO:0000313" key="2">
    <source>
        <dbReference type="EMBL" id="SIR46820.1"/>
    </source>
</evidence>
<dbReference type="Gene3D" id="3.40.47.10">
    <property type="match status" value="1"/>
</dbReference>
<dbReference type="Proteomes" id="UP000186096">
    <property type="component" value="Unassembled WGS sequence"/>
</dbReference>